<comment type="caution">
    <text evidence="3">The sequence shown here is derived from an EMBL/GenBank/DDBJ whole genome shotgun (WGS) entry which is preliminary data.</text>
</comment>
<protein>
    <submittedName>
        <fullName evidence="3">Flavin reductase</fullName>
    </submittedName>
</protein>
<reference evidence="4" key="1">
    <citation type="journal article" date="2019" name="Int. J. Syst. Evol. Microbiol.">
        <title>The Global Catalogue of Microorganisms (GCM) 10K type strain sequencing project: providing services to taxonomists for standard genome sequencing and annotation.</title>
        <authorList>
            <consortium name="The Broad Institute Genomics Platform"/>
            <consortium name="The Broad Institute Genome Sequencing Center for Infectious Disease"/>
            <person name="Wu L."/>
            <person name="Ma J."/>
        </authorList>
    </citation>
    <scope>NUCLEOTIDE SEQUENCE [LARGE SCALE GENOMIC DNA]</scope>
    <source>
        <strain evidence="4">CCUG 61696</strain>
    </source>
</reference>
<evidence type="ECO:0000313" key="4">
    <source>
        <dbReference type="Proteomes" id="UP001597171"/>
    </source>
</evidence>
<dbReference type="SMART" id="SM00903">
    <property type="entry name" value="Flavin_Reduct"/>
    <property type="match status" value="1"/>
</dbReference>
<feature type="non-terminal residue" evidence="3">
    <location>
        <position position="117"/>
    </location>
</feature>
<dbReference type="Pfam" id="PF01613">
    <property type="entry name" value="Flavin_Reduct"/>
    <property type="match status" value="1"/>
</dbReference>
<dbReference type="InterPro" id="IPR050268">
    <property type="entry name" value="NADH-dep_flavin_reductase"/>
</dbReference>
<keyword evidence="1" id="KW-0560">Oxidoreductase</keyword>
<dbReference type="Proteomes" id="UP001597171">
    <property type="component" value="Unassembled WGS sequence"/>
</dbReference>
<evidence type="ECO:0000259" key="2">
    <source>
        <dbReference type="SMART" id="SM00903"/>
    </source>
</evidence>
<feature type="domain" description="Flavin reductase like" evidence="2">
    <location>
        <begin position="19"/>
        <end position="115"/>
    </location>
</feature>
<sequence>MTASVILPGLDGAAFRQAMAGVPMAVHVVTTDGPAGRHGATATAVASVTDDPPTILVCLNRASAIAARVRDNGVAAVSALAAAHQPVAEAFARSSKGAPDGRFDLGAWDTLATGAPT</sequence>
<gene>
    <name evidence="3" type="ORF">ACFQ4O_14385</name>
</gene>
<evidence type="ECO:0000313" key="3">
    <source>
        <dbReference type="EMBL" id="MFD1333189.1"/>
    </source>
</evidence>
<dbReference type="PANTHER" id="PTHR30466">
    <property type="entry name" value="FLAVIN REDUCTASE"/>
    <property type="match status" value="1"/>
</dbReference>
<dbReference type="RefSeq" id="WP_378776521.1">
    <property type="nucleotide sequence ID" value="NZ_JBHTMX010000180.1"/>
</dbReference>
<dbReference type="InterPro" id="IPR002563">
    <property type="entry name" value="Flavin_Rdtase-like_dom"/>
</dbReference>
<name>A0ABW3ZAV9_9HYPH</name>
<dbReference type="Gene3D" id="2.30.110.10">
    <property type="entry name" value="Electron Transport, Fmn-binding Protein, Chain A"/>
    <property type="match status" value="1"/>
</dbReference>
<dbReference type="EMBL" id="JBHTMX010000180">
    <property type="protein sequence ID" value="MFD1333189.1"/>
    <property type="molecule type" value="Genomic_DNA"/>
</dbReference>
<dbReference type="PANTHER" id="PTHR30466:SF1">
    <property type="entry name" value="FMN REDUCTASE (NADH) RUTF"/>
    <property type="match status" value="1"/>
</dbReference>
<proteinExistence type="predicted"/>
<accession>A0ABW3ZAV9</accession>
<dbReference type="InterPro" id="IPR012349">
    <property type="entry name" value="Split_barrel_FMN-bd"/>
</dbReference>
<evidence type="ECO:0000256" key="1">
    <source>
        <dbReference type="ARBA" id="ARBA00023002"/>
    </source>
</evidence>
<keyword evidence="4" id="KW-1185">Reference proteome</keyword>
<organism evidence="3 4">
    <name type="scientific">Methylopila musalis</name>
    <dbReference type="NCBI Taxonomy" id="1134781"/>
    <lineage>
        <taxon>Bacteria</taxon>
        <taxon>Pseudomonadati</taxon>
        <taxon>Pseudomonadota</taxon>
        <taxon>Alphaproteobacteria</taxon>
        <taxon>Hyphomicrobiales</taxon>
        <taxon>Methylopilaceae</taxon>
        <taxon>Methylopila</taxon>
    </lineage>
</organism>
<dbReference type="SUPFAM" id="SSF50475">
    <property type="entry name" value="FMN-binding split barrel"/>
    <property type="match status" value="1"/>
</dbReference>